<dbReference type="WBParaSite" id="NBR_0001912001-mRNA-1">
    <property type="protein sequence ID" value="NBR_0001912001-mRNA-1"/>
    <property type="gene ID" value="NBR_0001912001"/>
</dbReference>
<reference evidence="1 2" key="2">
    <citation type="submission" date="2018-11" db="EMBL/GenBank/DDBJ databases">
        <authorList>
            <consortium name="Pathogen Informatics"/>
        </authorList>
    </citation>
    <scope>NUCLEOTIDE SEQUENCE [LARGE SCALE GENOMIC DNA]</scope>
</reference>
<evidence type="ECO:0000313" key="1">
    <source>
        <dbReference type="EMBL" id="VDL82850.1"/>
    </source>
</evidence>
<gene>
    <name evidence="1" type="ORF">NBR_LOCUS19121</name>
</gene>
<sequence length="153" mass="17151">MDHADLILTMSFLFKISKIDESYDEAALAAASTAAGRVLANISGRNSWHVQPTTGQKGRVMYTWHPNHPNRKMRSHIGDAIHLVAIPEMGCTLVPVSEKGCTLLTEEREPTDYRSVGNTKQYLSFISKVKKDLYNWTMCGMTPYMTRPINTSS</sequence>
<evidence type="ECO:0000313" key="2">
    <source>
        <dbReference type="Proteomes" id="UP000271162"/>
    </source>
</evidence>
<keyword evidence="2" id="KW-1185">Reference proteome</keyword>
<name>A0A0N4YPE9_NIPBR</name>
<reference evidence="3" key="1">
    <citation type="submission" date="2017-02" db="UniProtKB">
        <authorList>
            <consortium name="WormBaseParasite"/>
        </authorList>
    </citation>
    <scope>IDENTIFICATION</scope>
</reference>
<organism evidence="3">
    <name type="scientific">Nippostrongylus brasiliensis</name>
    <name type="common">Rat hookworm</name>
    <dbReference type="NCBI Taxonomy" id="27835"/>
    <lineage>
        <taxon>Eukaryota</taxon>
        <taxon>Metazoa</taxon>
        <taxon>Ecdysozoa</taxon>
        <taxon>Nematoda</taxon>
        <taxon>Chromadorea</taxon>
        <taxon>Rhabditida</taxon>
        <taxon>Rhabditina</taxon>
        <taxon>Rhabditomorpha</taxon>
        <taxon>Strongyloidea</taxon>
        <taxon>Heligmosomidae</taxon>
        <taxon>Nippostrongylus</taxon>
    </lineage>
</organism>
<proteinExistence type="predicted"/>
<evidence type="ECO:0000313" key="3">
    <source>
        <dbReference type="WBParaSite" id="NBR_0001912001-mRNA-1"/>
    </source>
</evidence>
<dbReference type="AlphaFoldDB" id="A0A0N4YPE9"/>
<accession>A0A0N4YPE9</accession>
<dbReference type="EMBL" id="UYSL01023918">
    <property type="protein sequence ID" value="VDL82850.1"/>
    <property type="molecule type" value="Genomic_DNA"/>
</dbReference>
<protein>
    <submittedName>
        <fullName evidence="3">Pecanex-like protein</fullName>
    </submittedName>
</protein>
<dbReference type="Proteomes" id="UP000271162">
    <property type="component" value="Unassembled WGS sequence"/>
</dbReference>